<keyword evidence="2" id="KW-1185">Reference proteome</keyword>
<dbReference type="AlphaFoldDB" id="A0A1B0B6F6"/>
<name>A0A1B0B6F6_9MUSC</name>
<evidence type="ECO:0000313" key="1">
    <source>
        <dbReference type="EnsemblMetazoa" id="GPPI020418-PA"/>
    </source>
</evidence>
<protein>
    <submittedName>
        <fullName evidence="1">Uncharacterized protein</fullName>
    </submittedName>
</protein>
<reference evidence="2" key="1">
    <citation type="submission" date="2015-01" db="EMBL/GenBank/DDBJ databases">
        <authorList>
            <person name="Aksoy S."/>
            <person name="Warren W."/>
            <person name="Wilson R.K."/>
        </authorList>
    </citation>
    <scope>NUCLEOTIDE SEQUENCE [LARGE SCALE GENOMIC DNA]</scope>
    <source>
        <strain evidence="2">IAEA</strain>
    </source>
</reference>
<dbReference type="VEuPathDB" id="VectorBase:GPPI020418"/>
<dbReference type="EnsemblMetazoa" id="GPPI020418-RA">
    <property type="protein sequence ID" value="GPPI020418-PA"/>
    <property type="gene ID" value="GPPI020418"/>
</dbReference>
<organism evidence="1 2">
    <name type="scientific">Glossina palpalis gambiensis</name>
    <dbReference type="NCBI Taxonomy" id="67801"/>
    <lineage>
        <taxon>Eukaryota</taxon>
        <taxon>Metazoa</taxon>
        <taxon>Ecdysozoa</taxon>
        <taxon>Arthropoda</taxon>
        <taxon>Hexapoda</taxon>
        <taxon>Insecta</taxon>
        <taxon>Pterygota</taxon>
        <taxon>Neoptera</taxon>
        <taxon>Endopterygota</taxon>
        <taxon>Diptera</taxon>
        <taxon>Brachycera</taxon>
        <taxon>Muscomorpha</taxon>
        <taxon>Hippoboscoidea</taxon>
        <taxon>Glossinidae</taxon>
        <taxon>Glossina</taxon>
    </lineage>
</organism>
<dbReference type="EMBL" id="JXJN01009089">
    <property type="status" value="NOT_ANNOTATED_CDS"/>
    <property type="molecule type" value="Genomic_DNA"/>
</dbReference>
<sequence>ELKASPSLLSAVVDEEPIALRDDVVLRSVIGEFSRDFKACDERLRAKSEVPFVNLIRTLKLNKRRVRPLSVIPVHLNRLRRCQIDAMNGYVLNDCVVPSSLNNVNVRCRNVNPNHRQCRWHPHRMRHLGSLTMVVTRWRCFYFYSESGLCSCGKLPYFEFC</sequence>
<proteinExistence type="predicted"/>
<accession>A0A1B0B6F6</accession>
<reference evidence="1" key="2">
    <citation type="submission" date="2020-05" db="UniProtKB">
        <authorList>
            <consortium name="EnsemblMetazoa"/>
        </authorList>
    </citation>
    <scope>IDENTIFICATION</scope>
    <source>
        <strain evidence="1">IAEA</strain>
    </source>
</reference>
<dbReference type="Proteomes" id="UP000092460">
    <property type="component" value="Unassembled WGS sequence"/>
</dbReference>
<evidence type="ECO:0000313" key="2">
    <source>
        <dbReference type="Proteomes" id="UP000092460"/>
    </source>
</evidence>